<accession>A0ABP9DRL0</accession>
<dbReference type="Gene3D" id="1.10.10.10">
    <property type="entry name" value="Winged helix-like DNA-binding domain superfamily/Winged helix DNA-binding domain"/>
    <property type="match status" value="1"/>
</dbReference>
<dbReference type="InterPro" id="IPR005119">
    <property type="entry name" value="LysR_subst-bd"/>
</dbReference>
<organism evidence="7 8">
    <name type="scientific">Algivirga pacifica</name>
    <dbReference type="NCBI Taxonomy" id="1162670"/>
    <lineage>
        <taxon>Bacteria</taxon>
        <taxon>Pseudomonadati</taxon>
        <taxon>Bacteroidota</taxon>
        <taxon>Cytophagia</taxon>
        <taxon>Cytophagales</taxon>
        <taxon>Flammeovirgaceae</taxon>
        <taxon>Algivirga</taxon>
    </lineage>
</organism>
<dbReference type="SUPFAM" id="SSF53850">
    <property type="entry name" value="Periplasmic binding protein-like II"/>
    <property type="match status" value="1"/>
</dbReference>
<dbReference type="InterPro" id="IPR036388">
    <property type="entry name" value="WH-like_DNA-bd_sf"/>
</dbReference>
<dbReference type="PANTHER" id="PTHR30346">
    <property type="entry name" value="TRANSCRIPTIONAL DUAL REGULATOR HCAR-RELATED"/>
    <property type="match status" value="1"/>
</dbReference>
<evidence type="ECO:0000256" key="3">
    <source>
        <dbReference type="ARBA" id="ARBA00023125"/>
    </source>
</evidence>
<keyword evidence="8" id="KW-1185">Reference proteome</keyword>
<evidence type="ECO:0000256" key="2">
    <source>
        <dbReference type="ARBA" id="ARBA00023015"/>
    </source>
</evidence>
<name>A0ABP9DRL0_9BACT</name>
<evidence type="ECO:0000256" key="4">
    <source>
        <dbReference type="ARBA" id="ARBA00023159"/>
    </source>
</evidence>
<gene>
    <name evidence="7" type="ORF">GCM10023331_41290</name>
</gene>
<dbReference type="PROSITE" id="PS50931">
    <property type="entry name" value="HTH_LYSR"/>
    <property type="match status" value="1"/>
</dbReference>
<keyword evidence="3" id="KW-0238">DNA-binding</keyword>
<evidence type="ECO:0000313" key="7">
    <source>
        <dbReference type="EMBL" id="GAA4852612.1"/>
    </source>
</evidence>
<comment type="similarity">
    <text evidence="1">Belongs to the LysR transcriptional regulatory family.</text>
</comment>
<dbReference type="Proteomes" id="UP001500298">
    <property type="component" value="Unassembled WGS sequence"/>
</dbReference>
<keyword evidence="5" id="KW-0804">Transcription</keyword>
<protein>
    <submittedName>
        <fullName evidence="7">LysR substrate-binding domain-containing protein</fullName>
    </submittedName>
</protein>
<dbReference type="SUPFAM" id="SSF46785">
    <property type="entry name" value="Winged helix' DNA-binding domain"/>
    <property type="match status" value="1"/>
</dbReference>
<dbReference type="CDD" id="cd08411">
    <property type="entry name" value="PBP2_OxyR"/>
    <property type="match status" value="1"/>
</dbReference>
<dbReference type="InterPro" id="IPR036390">
    <property type="entry name" value="WH_DNA-bd_sf"/>
</dbReference>
<evidence type="ECO:0000256" key="5">
    <source>
        <dbReference type="ARBA" id="ARBA00023163"/>
    </source>
</evidence>
<evidence type="ECO:0000313" key="8">
    <source>
        <dbReference type="Proteomes" id="UP001500298"/>
    </source>
</evidence>
<comment type="caution">
    <text evidence="7">The sequence shown here is derived from an EMBL/GenBank/DDBJ whole genome shotgun (WGS) entry which is preliminary data.</text>
</comment>
<dbReference type="Pfam" id="PF03466">
    <property type="entry name" value="LysR_substrate"/>
    <property type="match status" value="1"/>
</dbReference>
<dbReference type="PRINTS" id="PR00039">
    <property type="entry name" value="HTHLYSR"/>
</dbReference>
<dbReference type="InterPro" id="IPR000847">
    <property type="entry name" value="LysR_HTH_N"/>
</dbReference>
<sequence>MNITLTQLEYLIAVEQHGSFSNAAEASFVTQPTLSMQIKKLEEFLGVTIFDRSKHPVTPTKVGKPIITQAYQIVREAKKIKDIVDQHKGIIGGELRVGIIPTLAPYLLPRFAGALVKEYQDVSLVVKEWQTEEILSALKNDRIDVGILVTPLKENGIQEMPLFYEELRVYTSKAHPFENQLEVDVADLQSPDIWLLSSGHCFRDQVINLCSESKDKMTNNLPIAYESGSLETLRKLVDKEGGFTLLPELAIDEFDEEGQERIRTFKDTRPVREVSLVYSKDFAKQSLLEALKKVIQKNVPKAMLKKERGNIVEWR</sequence>
<evidence type="ECO:0000259" key="6">
    <source>
        <dbReference type="PROSITE" id="PS50931"/>
    </source>
</evidence>
<evidence type="ECO:0000256" key="1">
    <source>
        <dbReference type="ARBA" id="ARBA00009437"/>
    </source>
</evidence>
<dbReference type="Gene3D" id="3.40.190.10">
    <property type="entry name" value="Periplasmic binding protein-like II"/>
    <property type="match status" value="2"/>
</dbReference>
<proteinExistence type="inferred from homology"/>
<dbReference type="RefSeq" id="WP_345375337.1">
    <property type="nucleotide sequence ID" value="NZ_BAABJX010000075.1"/>
</dbReference>
<reference evidence="8" key="1">
    <citation type="journal article" date="2019" name="Int. J. Syst. Evol. Microbiol.">
        <title>The Global Catalogue of Microorganisms (GCM) 10K type strain sequencing project: providing services to taxonomists for standard genome sequencing and annotation.</title>
        <authorList>
            <consortium name="The Broad Institute Genomics Platform"/>
            <consortium name="The Broad Institute Genome Sequencing Center for Infectious Disease"/>
            <person name="Wu L."/>
            <person name="Ma J."/>
        </authorList>
    </citation>
    <scope>NUCLEOTIDE SEQUENCE [LARGE SCALE GENOMIC DNA]</scope>
    <source>
        <strain evidence="8">JCM 18326</strain>
    </source>
</reference>
<keyword evidence="2" id="KW-0805">Transcription regulation</keyword>
<dbReference type="Pfam" id="PF00126">
    <property type="entry name" value="HTH_1"/>
    <property type="match status" value="1"/>
</dbReference>
<feature type="domain" description="HTH lysR-type" evidence="6">
    <location>
        <begin position="3"/>
        <end position="60"/>
    </location>
</feature>
<keyword evidence="4" id="KW-0010">Activator</keyword>
<dbReference type="EMBL" id="BAABJX010000075">
    <property type="protein sequence ID" value="GAA4852612.1"/>
    <property type="molecule type" value="Genomic_DNA"/>
</dbReference>
<dbReference type="PANTHER" id="PTHR30346:SF26">
    <property type="entry name" value="HYDROGEN PEROXIDE-INDUCIBLE GENES ACTIVATOR"/>
    <property type="match status" value="1"/>
</dbReference>